<dbReference type="EMBL" id="FJOG01000003">
    <property type="protein sequence ID" value="CZR52857.1"/>
    <property type="molecule type" value="Genomic_DNA"/>
</dbReference>
<dbReference type="GO" id="GO:0005634">
    <property type="term" value="C:nucleus"/>
    <property type="evidence" value="ECO:0007669"/>
    <property type="project" value="TreeGrafter"/>
</dbReference>
<feature type="domain" description="Protein kinase" evidence="2">
    <location>
        <begin position="1"/>
        <end position="259"/>
    </location>
</feature>
<dbReference type="PROSITE" id="PS50011">
    <property type="entry name" value="PROTEIN_KINASE_DOM"/>
    <property type="match status" value="1"/>
</dbReference>
<organism evidence="3 4">
    <name type="scientific">Phialocephala subalpina</name>
    <dbReference type="NCBI Taxonomy" id="576137"/>
    <lineage>
        <taxon>Eukaryota</taxon>
        <taxon>Fungi</taxon>
        <taxon>Dikarya</taxon>
        <taxon>Ascomycota</taxon>
        <taxon>Pezizomycotina</taxon>
        <taxon>Leotiomycetes</taxon>
        <taxon>Helotiales</taxon>
        <taxon>Mollisiaceae</taxon>
        <taxon>Phialocephala</taxon>
        <taxon>Phialocephala fortinii species complex</taxon>
    </lineage>
</organism>
<evidence type="ECO:0000256" key="1">
    <source>
        <dbReference type="SAM" id="MobiDB-lite"/>
    </source>
</evidence>
<dbReference type="AlphaFoldDB" id="A0A1L7WJA3"/>
<dbReference type="Proteomes" id="UP000184330">
    <property type="component" value="Unassembled WGS sequence"/>
</dbReference>
<accession>A0A1L7WJA3</accession>
<name>A0A1L7WJA3_9HELO</name>
<sequence length="396" mass="44333">MVLGNGTNDVCGRWDYIGNKPNMPKHMVVKQCTSLAPEKTDLYVESEMLKALSSTGTTHAPQLYREFHFAGGTGVTKRNEFDGTEDPIIPDPMWSRNTLLGQLDEDESRRFPPLKLADFGLSRFEPKTEVERRGTGWITGTQWRGTPGYLAPEQYFYNRKPGTREISTKVNIWQVGAVLYRLICREDVAIESYFTQDAPPDIYGYQATYDVSGNPDVLLDPVQCPCSSRLIGAICYRLAQLPHRRMSTQELVVECSKVLEIYDAQNALNTGDAMAGQNIPPRGSNKQNFDMPDIEIQTREGDQPLFVEVPMVPTDQLFNPLFPKGRGPYVYNDVDDYPHQFLGDTPSGKRGVRPPALPGPPVSPIDPNLPNPSPVWEDQLGTIQKVEETPEPNVEA</sequence>
<dbReference type="GO" id="GO:0044773">
    <property type="term" value="P:mitotic DNA damage checkpoint signaling"/>
    <property type="evidence" value="ECO:0007669"/>
    <property type="project" value="TreeGrafter"/>
</dbReference>
<reference evidence="3 4" key="1">
    <citation type="submission" date="2016-03" db="EMBL/GenBank/DDBJ databases">
        <authorList>
            <person name="Ploux O."/>
        </authorList>
    </citation>
    <scope>NUCLEOTIDE SEQUENCE [LARGE SCALE GENOMIC DNA]</scope>
    <source>
        <strain evidence="3 4">UAMH 11012</strain>
    </source>
</reference>
<proteinExistence type="predicted"/>
<dbReference type="SMART" id="SM00220">
    <property type="entry name" value="S_TKc"/>
    <property type="match status" value="1"/>
</dbReference>
<dbReference type="OrthoDB" id="310217at2759"/>
<gene>
    <name evidence="3" type="ORF">PAC_02734</name>
</gene>
<dbReference type="GO" id="GO:0004674">
    <property type="term" value="F:protein serine/threonine kinase activity"/>
    <property type="evidence" value="ECO:0007669"/>
    <property type="project" value="TreeGrafter"/>
</dbReference>
<feature type="compositionally biased region" description="Pro residues" evidence="1">
    <location>
        <begin position="355"/>
        <end position="373"/>
    </location>
</feature>
<evidence type="ECO:0000313" key="3">
    <source>
        <dbReference type="EMBL" id="CZR52857.1"/>
    </source>
</evidence>
<dbReference type="InterPro" id="IPR011009">
    <property type="entry name" value="Kinase-like_dom_sf"/>
</dbReference>
<keyword evidence="4" id="KW-1185">Reference proteome</keyword>
<evidence type="ECO:0000259" key="2">
    <source>
        <dbReference type="PROSITE" id="PS50011"/>
    </source>
</evidence>
<dbReference type="SUPFAM" id="SSF56112">
    <property type="entry name" value="Protein kinase-like (PK-like)"/>
    <property type="match status" value="1"/>
</dbReference>
<protein>
    <recommendedName>
        <fullName evidence="2">Protein kinase domain-containing protein</fullName>
    </recommendedName>
</protein>
<dbReference type="PANTHER" id="PTHR44167:SF24">
    <property type="entry name" value="SERINE_THREONINE-PROTEIN KINASE CHK2"/>
    <property type="match status" value="1"/>
</dbReference>
<dbReference type="PANTHER" id="PTHR44167">
    <property type="entry name" value="OVARIAN-SPECIFIC SERINE/THREONINE-PROTEIN KINASE LOK-RELATED"/>
    <property type="match status" value="1"/>
</dbReference>
<dbReference type="InterPro" id="IPR000719">
    <property type="entry name" value="Prot_kinase_dom"/>
</dbReference>
<dbReference type="Pfam" id="PF00069">
    <property type="entry name" value="Pkinase"/>
    <property type="match status" value="1"/>
</dbReference>
<feature type="region of interest" description="Disordered" evidence="1">
    <location>
        <begin position="342"/>
        <end position="396"/>
    </location>
</feature>
<dbReference type="Gene3D" id="1.10.510.10">
    <property type="entry name" value="Transferase(Phosphotransferase) domain 1"/>
    <property type="match status" value="1"/>
</dbReference>
<dbReference type="GO" id="GO:0005524">
    <property type="term" value="F:ATP binding"/>
    <property type="evidence" value="ECO:0007669"/>
    <property type="project" value="InterPro"/>
</dbReference>
<evidence type="ECO:0000313" key="4">
    <source>
        <dbReference type="Proteomes" id="UP000184330"/>
    </source>
</evidence>